<protein>
    <submittedName>
        <fullName evidence="2">MarR family transcriptional regulator</fullName>
    </submittedName>
</protein>
<keyword evidence="3" id="KW-1185">Reference proteome</keyword>
<dbReference type="InterPro" id="IPR036390">
    <property type="entry name" value="WH_DNA-bd_sf"/>
</dbReference>
<dbReference type="Proteomes" id="UP000249254">
    <property type="component" value="Unassembled WGS sequence"/>
</dbReference>
<reference evidence="3" key="1">
    <citation type="submission" date="2018-05" db="EMBL/GenBank/DDBJ databases">
        <authorList>
            <person name="Li X."/>
        </authorList>
    </citation>
    <scope>NUCLEOTIDE SEQUENCE [LARGE SCALE GENOMIC DNA]</scope>
    <source>
        <strain evidence="3">LX32</strain>
    </source>
</reference>
<dbReference type="SUPFAM" id="SSF46785">
    <property type="entry name" value="Winged helix' DNA-binding domain"/>
    <property type="match status" value="1"/>
</dbReference>
<dbReference type="PROSITE" id="PS50995">
    <property type="entry name" value="HTH_MARR_2"/>
    <property type="match status" value="1"/>
</dbReference>
<dbReference type="InterPro" id="IPR039422">
    <property type="entry name" value="MarR/SlyA-like"/>
</dbReference>
<evidence type="ECO:0000259" key="1">
    <source>
        <dbReference type="PROSITE" id="PS50995"/>
    </source>
</evidence>
<comment type="caution">
    <text evidence="2">The sequence shown here is derived from an EMBL/GenBank/DDBJ whole genome shotgun (WGS) entry which is preliminary data.</text>
</comment>
<dbReference type="Pfam" id="PF12802">
    <property type="entry name" value="MarR_2"/>
    <property type="match status" value="1"/>
</dbReference>
<dbReference type="OrthoDB" id="8228089at2"/>
<dbReference type="PRINTS" id="PR00598">
    <property type="entry name" value="HTHMARR"/>
</dbReference>
<dbReference type="InterPro" id="IPR036388">
    <property type="entry name" value="WH-like_DNA-bd_sf"/>
</dbReference>
<organism evidence="2 3">
    <name type="scientific">Phenylobacterium soli</name>
    <dbReference type="NCBI Taxonomy" id="2170551"/>
    <lineage>
        <taxon>Bacteria</taxon>
        <taxon>Pseudomonadati</taxon>
        <taxon>Pseudomonadota</taxon>
        <taxon>Alphaproteobacteria</taxon>
        <taxon>Caulobacterales</taxon>
        <taxon>Caulobacteraceae</taxon>
        <taxon>Phenylobacterium</taxon>
    </lineage>
</organism>
<dbReference type="EMBL" id="QFYQ01000002">
    <property type="protein sequence ID" value="RAK51784.1"/>
    <property type="molecule type" value="Genomic_DNA"/>
</dbReference>
<dbReference type="GO" id="GO:0006950">
    <property type="term" value="P:response to stress"/>
    <property type="evidence" value="ECO:0007669"/>
    <property type="project" value="TreeGrafter"/>
</dbReference>
<proteinExistence type="predicted"/>
<gene>
    <name evidence="2" type="ORF">DJ017_18355</name>
</gene>
<evidence type="ECO:0000313" key="2">
    <source>
        <dbReference type="EMBL" id="RAK51784.1"/>
    </source>
</evidence>
<dbReference type="GO" id="GO:0003700">
    <property type="term" value="F:DNA-binding transcription factor activity"/>
    <property type="evidence" value="ECO:0007669"/>
    <property type="project" value="InterPro"/>
</dbReference>
<accession>A0A328AEI4</accession>
<evidence type="ECO:0000313" key="3">
    <source>
        <dbReference type="Proteomes" id="UP000249254"/>
    </source>
</evidence>
<dbReference type="PANTHER" id="PTHR33164">
    <property type="entry name" value="TRANSCRIPTIONAL REGULATOR, MARR FAMILY"/>
    <property type="match status" value="1"/>
</dbReference>
<dbReference type="RefSeq" id="WP_111530346.1">
    <property type="nucleotide sequence ID" value="NZ_JBHRSG010000003.1"/>
</dbReference>
<name>A0A328AEI4_9CAUL</name>
<dbReference type="InterPro" id="IPR000835">
    <property type="entry name" value="HTH_MarR-typ"/>
</dbReference>
<feature type="domain" description="HTH marR-type" evidence="1">
    <location>
        <begin position="24"/>
        <end position="156"/>
    </location>
</feature>
<sequence>MAKADGPAQEPDPDTGEIDLGVLKDVIGFRIRRIQNHLSRAFAERIDRKDVRPGVFSALALISANPGLSQTALSREVGFDKATVVAMLDSLERLGWAERRRSKHDRRRSALHITADGKKALKGLRATAVANEAAIHAALTEDEQARLFELLDKVYAVCFADPE</sequence>
<dbReference type="AlphaFoldDB" id="A0A328AEI4"/>
<dbReference type="Gene3D" id="1.10.10.10">
    <property type="entry name" value="Winged helix-like DNA-binding domain superfamily/Winged helix DNA-binding domain"/>
    <property type="match status" value="1"/>
</dbReference>
<dbReference type="PANTHER" id="PTHR33164:SF89">
    <property type="entry name" value="MARR FAMILY REGULATORY PROTEIN"/>
    <property type="match status" value="1"/>
</dbReference>
<dbReference type="SMART" id="SM00347">
    <property type="entry name" value="HTH_MARR"/>
    <property type="match status" value="1"/>
</dbReference>